<proteinExistence type="predicted"/>
<dbReference type="Proteomes" id="UP000779508">
    <property type="component" value="Unassembled WGS sequence"/>
</dbReference>
<keyword evidence="2" id="KW-0949">S-adenosyl-L-methionine</keyword>
<dbReference type="InterPro" id="IPR006158">
    <property type="entry name" value="Cobalamin-bd"/>
</dbReference>
<dbReference type="CDD" id="cd02068">
    <property type="entry name" value="radical_SAM_B12_BD"/>
    <property type="match status" value="1"/>
</dbReference>
<keyword evidence="4" id="KW-0408">Iron</keyword>
<feature type="domain" description="B12-binding" evidence="6">
    <location>
        <begin position="1"/>
        <end position="136"/>
    </location>
</feature>
<dbReference type="InterPro" id="IPR007197">
    <property type="entry name" value="rSAM"/>
</dbReference>
<name>A0ABS6G5Y6_9FIRM</name>
<dbReference type="RefSeq" id="WP_216417011.1">
    <property type="nucleotide sequence ID" value="NZ_JAHLQK010000004.1"/>
</dbReference>
<dbReference type="PANTHER" id="PTHR43409">
    <property type="entry name" value="ANAEROBIC MAGNESIUM-PROTOPORPHYRIN IX MONOMETHYL ESTER CYCLASE-RELATED"/>
    <property type="match status" value="1"/>
</dbReference>
<dbReference type="PANTHER" id="PTHR43409:SF16">
    <property type="entry name" value="SLR0320 PROTEIN"/>
    <property type="match status" value="1"/>
</dbReference>
<dbReference type="CDD" id="cd01335">
    <property type="entry name" value="Radical_SAM"/>
    <property type="match status" value="1"/>
</dbReference>
<comment type="caution">
    <text evidence="8">The sequence shown here is derived from an EMBL/GenBank/DDBJ whole genome shotgun (WGS) entry which is preliminary data.</text>
</comment>
<evidence type="ECO:0000313" key="9">
    <source>
        <dbReference type="Proteomes" id="UP000779508"/>
    </source>
</evidence>
<evidence type="ECO:0000256" key="5">
    <source>
        <dbReference type="ARBA" id="ARBA00023014"/>
    </source>
</evidence>
<dbReference type="Pfam" id="PF02310">
    <property type="entry name" value="B12-binding"/>
    <property type="match status" value="1"/>
</dbReference>
<evidence type="ECO:0000313" key="8">
    <source>
        <dbReference type="EMBL" id="MBU5676786.1"/>
    </source>
</evidence>
<dbReference type="PROSITE" id="PS51918">
    <property type="entry name" value="RADICAL_SAM"/>
    <property type="match status" value="1"/>
</dbReference>
<dbReference type="SMART" id="SM00729">
    <property type="entry name" value="Elp3"/>
    <property type="match status" value="1"/>
</dbReference>
<dbReference type="InterPro" id="IPR051198">
    <property type="entry name" value="BchE-like"/>
</dbReference>
<evidence type="ECO:0000256" key="3">
    <source>
        <dbReference type="ARBA" id="ARBA00022723"/>
    </source>
</evidence>
<comment type="cofactor">
    <cofactor evidence="1">
        <name>[4Fe-4S] cluster</name>
        <dbReference type="ChEBI" id="CHEBI:49883"/>
    </cofactor>
</comment>
<evidence type="ECO:0000256" key="1">
    <source>
        <dbReference type="ARBA" id="ARBA00001966"/>
    </source>
</evidence>
<dbReference type="Pfam" id="PF13311">
    <property type="entry name" value="DUF4080"/>
    <property type="match status" value="1"/>
</dbReference>
<dbReference type="Pfam" id="PF04055">
    <property type="entry name" value="Radical_SAM"/>
    <property type="match status" value="1"/>
</dbReference>
<dbReference type="SFLD" id="SFLDG01082">
    <property type="entry name" value="B12-binding_domain_containing"/>
    <property type="match status" value="1"/>
</dbReference>
<dbReference type="PROSITE" id="PS51332">
    <property type="entry name" value="B12_BINDING"/>
    <property type="match status" value="1"/>
</dbReference>
<evidence type="ECO:0000256" key="2">
    <source>
        <dbReference type="ARBA" id="ARBA00022691"/>
    </source>
</evidence>
<feature type="domain" description="Radical SAM core" evidence="7">
    <location>
        <begin position="173"/>
        <end position="403"/>
    </location>
</feature>
<dbReference type="InterPro" id="IPR006638">
    <property type="entry name" value="Elp3/MiaA/NifB-like_rSAM"/>
</dbReference>
<dbReference type="EMBL" id="JAHLQK010000004">
    <property type="protein sequence ID" value="MBU5676786.1"/>
    <property type="molecule type" value="Genomic_DNA"/>
</dbReference>
<protein>
    <submittedName>
        <fullName evidence="8">B12-binding domain-containing radical SAM protein</fullName>
    </submittedName>
</protein>
<accession>A0ABS6G5Y6</accession>
<organism evidence="8 9">
    <name type="scientific">Alkaliphilus flagellatus</name>
    <dbReference type="NCBI Taxonomy" id="2841507"/>
    <lineage>
        <taxon>Bacteria</taxon>
        <taxon>Bacillati</taxon>
        <taxon>Bacillota</taxon>
        <taxon>Clostridia</taxon>
        <taxon>Peptostreptococcales</taxon>
        <taxon>Natronincolaceae</taxon>
        <taxon>Alkaliphilus</taxon>
    </lineage>
</organism>
<sequence length="589" mass="69042">MKVLLTALNAKYIHTNLAVRYLEKSVIDIIDTDDIKIKEFTINNSMDYIIREIYNYSPDILCFSCYIWNMDMIDYITKHIKKIMPEVMIVLGGPEVSFDTAILMEENDAIDIVVIGEGEDTFRQLMLALKNNHDYSLVEGIAFRARGQVVFTESKKTLPSMEDLPFPYTGESLDADKIVYYESSRGCPFNCQYCLSSSISGVRFLPIERVKNEIKYFIDQGVRQVKFVDRTFNAKKSYAMEIMNFILEYHRGKTNFHFEVTADLLDDDILTFLSTVPVGLFQFEIGVQSTNEKTLNIIDRHVDFGRLSEVVRRISQSKNIHQHLDLIVGLPEEDYFSFRKSFDDVFALRPEKLQIGFLKLLKGSGLRNRAGEYGYVYSDYPPYEVMETTWLSYGDIIRLKGLEEMVEIYWNSGIFNNSIELIINNFYSSSFKFFEELWKYWQAQGHHHISHSKNKLYEILAQFYSWNKFNGVEIFKEVLKLDFLKNTKSSFLPSIFNRVEIDGFKNKCHEFLQSTKNVKTYLPLYEDIPAKQIIKQVHFEPFNVDVTIIDRVKYKIDSIEEKQVIVLFDYQIESKALEDCKYYKINFDE</sequence>
<evidence type="ECO:0000259" key="6">
    <source>
        <dbReference type="PROSITE" id="PS51332"/>
    </source>
</evidence>
<dbReference type="InterPro" id="IPR025288">
    <property type="entry name" value="DUF4080"/>
</dbReference>
<dbReference type="SFLD" id="SFLDG01123">
    <property type="entry name" value="methyltransferase_(Class_B)"/>
    <property type="match status" value="1"/>
</dbReference>
<keyword evidence="5" id="KW-0411">Iron-sulfur</keyword>
<evidence type="ECO:0000259" key="7">
    <source>
        <dbReference type="PROSITE" id="PS51918"/>
    </source>
</evidence>
<reference evidence="8 9" key="1">
    <citation type="submission" date="2021-06" db="EMBL/GenBank/DDBJ databases">
        <authorList>
            <person name="Sun Q."/>
            <person name="Li D."/>
        </authorList>
    </citation>
    <scope>NUCLEOTIDE SEQUENCE [LARGE SCALE GENOMIC DNA]</scope>
    <source>
        <strain evidence="8 9">MSJ-5</strain>
    </source>
</reference>
<dbReference type="SFLD" id="SFLDS00029">
    <property type="entry name" value="Radical_SAM"/>
    <property type="match status" value="1"/>
</dbReference>
<keyword evidence="9" id="KW-1185">Reference proteome</keyword>
<evidence type="ECO:0000256" key="4">
    <source>
        <dbReference type="ARBA" id="ARBA00023004"/>
    </source>
</evidence>
<gene>
    <name evidence="8" type="ORF">KQI88_10185</name>
</gene>
<dbReference type="InterPro" id="IPR034466">
    <property type="entry name" value="Methyltransferase_Class_B"/>
</dbReference>
<keyword evidence="3" id="KW-0479">Metal-binding</keyword>